<dbReference type="EMBL" id="PDND01000008">
    <property type="protein sequence ID" value="PGH36405.1"/>
    <property type="molecule type" value="Genomic_DNA"/>
</dbReference>
<protein>
    <recommendedName>
        <fullName evidence="4">F-box domain-containing protein</fullName>
    </recommendedName>
</protein>
<reference evidence="2 3" key="1">
    <citation type="submission" date="2017-10" db="EMBL/GenBank/DDBJ databases">
        <title>Comparative genomics in systemic dimorphic fungi from Ajellomycetaceae.</title>
        <authorList>
            <person name="Munoz J.F."/>
            <person name="Mcewen J.G."/>
            <person name="Clay O.K."/>
            <person name="Cuomo C.A."/>
        </authorList>
    </citation>
    <scope>NUCLEOTIDE SEQUENCE [LARGE SCALE GENOMIC DNA]</scope>
    <source>
        <strain evidence="2 3">UAMH4076</strain>
    </source>
</reference>
<evidence type="ECO:0000313" key="3">
    <source>
        <dbReference type="Proteomes" id="UP000226031"/>
    </source>
</evidence>
<organism evidence="2 3">
    <name type="scientific">[Emmonsia] crescens</name>
    <dbReference type="NCBI Taxonomy" id="73230"/>
    <lineage>
        <taxon>Eukaryota</taxon>
        <taxon>Fungi</taxon>
        <taxon>Dikarya</taxon>
        <taxon>Ascomycota</taxon>
        <taxon>Pezizomycotina</taxon>
        <taxon>Eurotiomycetes</taxon>
        <taxon>Eurotiomycetidae</taxon>
        <taxon>Onygenales</taxon>
        <taxon>Ajellomycetaceae</taxon>
        <taxon>Emergomyces</taxon>
    </lineage>
</organism>
<evidence type="ECO:0000313" key="2">
    <source>
        <dbReference type="EMBL" id="PGH36405.1"/>
    </source>
</evidence>
<feature type="region of interest" description="Disordered" evidence="1">
    <location>
        <begin position="330"/>
        <end position="349"/>
    </location>
</feature>
<dbReference type="AlphaFoldDB" id="A0A2B7ZRY2"/>
<name>A0A2B7ZRY2_9EURO</name>
<gene>
    <name evidence="2" type="ORF">GX50_00741</name>
</gene>
<sequence length="487" mass="56503">MSEKPTLQFLPGEILQLIHSSLPLGSKLALSMTCKRFYNSFFETIPASYLTDPVRRREFEKVTRNQTVLDEFKIYDFCRSRELCGFKPSRKLICCDRCQMRHLPLFFHPNDRDKPVTERTCVKHTRGFWIEPGKCFSFADLADPGRPARIHKMRTPRSIAMSEESKSNCYTPRYLLWTHYDILTLPVHMRASKEQIAKILNGFDLPTCPHVRLGDSAIMQHYDCNTPRINTVAEPLDQRHPPFFDPVDLRTKCTFPYCLTSFCWTEHASAEHPGWRTVYLHVLRKVRFNAAFDRAWMAQLMTPNESLLERHWEDCFRWKTEMLAIQKERYENEAGGSRKGNGNGNGSNHKQYLTREAQLRQREEIVNTLFHPRRSQNYPDIVRRLEGTNANLSSVTGDRNHNDLDTIPAAIHRPWTPPTTPIVTSENIRDIVPSIQLTPKQSDGAVFTPFITEEDSERYNKRETAPGPAEGQKKPTSWFGRLFKLAS</sequence>
<comment type="caution">
    <text evidence="2">The sequence shown here is derived from an EMBL/GenBank/DDBJ whole genome shotgun (WGS) entry which is preliminary data.</text>
</comment>
<keyword evidence="3" id="KW-1185">Reference proteome</keyword>
<feature type="region of interest" description="Disordered" evidence="1">
    <location>
        <begin position="454"/>
        <end position="479"/>
    </location>
</feature>
<evidence type="ECO:0000256" key="1">
    <source>
        <dbReference type="SAM" id="MobiDB-lite"/>
    </source>
</evidence>
<proteinExistence type="predicted"/>
<dbReference type="VEuPathDB" id="FungiDB:EMCG_03658"/>
<accession>A0A2B7ZRY2</accession>
<dbReference type="Proteomes" id="UP000226031">
    <property type="component" value="Unassembled WGS sequence"/>
</dbReference>
<evidence type="ECO:0008006" key="4">
    <source>
        <dbReference type="Google" id="ProtNLM"/>
    </source>
</evidence>